<evidence type="ECO:0000313" key="2">
    <source>
        <dbReference type="Proteomes" id="UP000242715"/>
    </source>
</evidence>
<sequence>MAIQIQVMVDEPKDPDELKLNVVKPEIDKPDGDSKPNNSRLEVAIVDTSSQFVTDKTYKD</sequence>
<dbReference type="Proteomes" id="UP000242715">
    <property type="component" value="Unassembled WGS sequence"/>
</dbReference>
<proteinExistence type="predicted"/>
<reference evidence="2" key="1">
    <citation type="journal article" date="2017" name="Front. Plant Sci.">
        <title>Climate Clever Clovers: New Paradigm to Reduce the Environmental Footprint of Ruminants by Breeding Low Methanogenic Forages Utilizing Haplotype Variation.</title>
        <authorList>
            <person name="Kaur P."/>
            <person name="Appels R."/>
            <person name="Bayer P.E."/>
            <person name="Keeble-Gagnere G."/>
            <person name="Wang J."/>
            <person name="Hirakawa H."/>
            <person name="Shirasawa K."/>
            <person name="Vercoe P."/>
            <person name="Stefanova K."/>
            <person name="Durmic Z."/>
            <person name="Nichols P."/>
            <person name="Revell C."/>
            <person name="Isobe S.N."/>
            <person name="Edwards D."/>
            <person name="Erskine W."/>
        </authorList>
    </citation>
    <scope>NUCLEOTIDE SEQUENCE [LARGE SCALE GENOMIC DNA]</scope>
    <source>
        <strain evidence="2">cv. Daliak</strain>
    </source>
</reference>
<accession>A0A2Z6LUT0</accession>
<evidence type="ECO:0000313" key="1">
    <source>
        <dbReference type="EMBL" id="GAU12470.1"/>
    </source>
</evidence>
<organism evidence="1 2">
    <name type="scientific">Trifolium subterraneum</name>
    <name type="common">Subterranean clover</name>
    <dbReference type="NCBI Taxonomy" id="3900"/>
    <lineage>
        <taxon>Eukaryota</taxon>
        <taxon>Viridiplantae</taxon>
        <taxon>Streptophyta</taxon>
        <taxon>Embryophyta</taxon>
        <taxon>Tracheophyta</taxon>
        <taxon>Spermatophyta</taxon>
        <taxon>Magnoliopsida</taxon>
        <taxon>eudicotyledons</taxon>
        <taxon>Gunneridae</taxon>
        <taxon>Pentapetalae</taxon>
        <taxon>rosids</taxon>
        <taxon>fabids</taxon>
        <taxon>Fabales</taxon>
        <taxon>Fabaceae</taxon>
        <taxon>Papilionoideae</taxon>
        <taxon>50 kb inversion clade</taxon>
        <taxon>NPAAA clade</taxon>
        <taxon>Hologalegina</taxon>
        <taxon>IRL clade</taxon>
        <taxon>Trifolieae</taxon>
        <taxon>Trifolium</taxon>
    </lineage>
</organism>
<protein>
    <submittedName>
        <fullName evidence="1">Uncharacterized protein</fullName>
    </submittedName>
</protein>
<dbReference type="EMBL" id="DF973121">
    <property type="protein sequence ID" value="GAU12470.1"/>
    <property type="molecule type" value="Genomic_DNA"/>
</dbReference>
<dbReference type="AlphaFoldDB" id="A0A2Z6LUT0"/>
<keyword evidence="2" id="KW-1185">Reference proteome</keyword>
<gene>
    <name evidence="1" type="ORF">TSUD_230030</name>
</gene>
<name>A0A2Z6LUT0_TRISU</name>